<dbReference type="AlphaFoldDB" id="A0A193BVK4"/>
<gene>
    <name evidence="2" type="ORF">SD37_11485</name>
</gene>
<evidence type="ECO:0000256" key="1">
    <source>
        <dbReference type="SAM" id="MobiDB-lite"/>
    </source>
</evidence>
<proteinExistence type="predicted"/>
<dbReference type="KEGG" id="aori:SD37_11485"/>
<accession>A0A193BVK4</accession>
<sequence length="121" mass="13619">MAVVTARIEVRMPVEVKPGAWPKLETSKATRRLWDEVAHQGEDGADVCTYRHHDEPHPATIRLTPDPDPDLVHAGTANTEQQTVCWCCAYEAGHLYEEMRGQCRTSGEVGVELRQPDGRWI</sequence>
<feature type="region of interest" description="Disordered" evidence="1">
    <location>
        <begin position="56"/>
        <end position="75"/>
    </location>
</feature>
<dbReference type="STRING" id="31958.SD37_11485"/>
<dbReference type="Proteomes" id="UP000093695">
    <property type="component" value="Chromosome"/>
</dbReference>
<protein>
    <submittedName>
        <fullName evidence="2">Uncharacterized protein</fullName>
    </submittedName>
</protein>
<dbReference type="EMBL" id="CP016174">
    <property type="protein sequence ID" value="ANN16199.1"/>
    <property type="molecule type" value="Genomic_DNA"/>
</dbReference>
<keyword evidence="3" id="KW-1185">Reference proteome</keyword>
<evidence type="ECO:0000313" key="2">
    <source>
        <dbReference type="EMBL" id="ANN16199.1"/>
    </source>
</evidence>
<organism evidence="2 3">
    <name type="scientific">Amycolatopsis orientalis</name>
    <name type="common">Nocardia orientalis</name>
    <dbReference type="NCBI Taxonomy" id="31958"/>
    <lineage>
        <taxon>Bacteria</taxon>
        <taxon>Bacillati</taxon>
        <taxon>Actinomycetota</taxon>
        <taxon>Actinomycetes</taxon>
        <taxon>Pseudonocardiales</taxon>
        <taxon>Pseudonocardiaceae</taxon>
        <taxon>Amycolatopsis</taxon>
    </lineage>
</organism>
<evidence type="ECO:0000313" key="3">
    <source>
        <dbReference type="Proteomes" id="UP000093695"/>
    </source>
</evidence>
<name>A0A193BVK4_AMYOR</name>
<reference evidence="2 3" key="1">
    <citation type="journal article" date="2015" name="Genome Announc.">
        <title>Draft Genome Sequence of Norvancomycin-Producing Strain Amycolatopsis orientalis CPCC200066.</title>
        <authorList>
            <person name="Lei X."/>
            <person name="Yuan F."/>
            <person name="Shi Y."/>
            <person name="Li X."/>
            <person name="Wang L."/>
            <person name="Hong B."/>
        </authorList>
    </citation>
    <scope>NUCLEOTIDE SEQUENCE [LARGE SCALE GENOMIC DNA]</scope>
    <source>
        <strain evidence="2 3">B-37</strain>
    </source>
</reference>